<evidence type="ECO:0000313" key="1">
    <source>
        <dbReference type="EMBL" id="PVE43954.1"/>
    </source>
</evidence>
<gene>
    <name evidence="1" type="ORF">H663_003045</name>
</gene>
<sequence>MALIYPHKGQKMTYVNERISDEDIVKYRVEETSWPHGLYCHKNWVIDRERDIYLRNAYDDRGETTNEYWSFYWKGHEWPVYGYRVSYTPKTDSHIAQYTVRLKFTKFPEGLLDKLDEIRADFMEAYRAHLLNQNIDITFIFE</sequence>
<reference evidence="1" key="1">
    <citation type="submission" date="2017-04" db="EMBL/GenBank/DDBJ databases">
        <title>Unexpected and diverse lifestyles within the genus Limnohabitans.</title>
        <authorList>
            <person name="Kasalicky V."/>
            <person name="Mehrshad M."/>
            <person name="Andrei S.-A."/>
            <person name="Salcher M."/>
            <person name="Kratochvilova H."/>
            <person name="Simek K."/>
            <person name="Ghai R."/>
        </authorList>
    </citation>
    <scope>NUCLEOTIDE SEQUENCE [LARGE SCALE GENOMIC DNA]</scope>
    <source>
        <strain evidence="1">II-D5</strain>
    </source>
</reference>
<organism evidence="1 2">
    <name type="scientific">Limnohabitans planktonicus II-D5</name>
    <dbReference type="NCBI Taxonomy" id="1293045"/>
    <lineage>
        <taxon>Bacteria</taxon>
        <taxon>Pseudomonadati</taxon>
        <taxon>Pseudomonadota</taxon>
        <taxon>Betaproteobacteria</taxon>
        <taxon>Burkholderiales</taxon>
        <taxon>Comamonadaceae</taxon>
        <taxon>Limnohabitans</taxon>
    </lineage>
</organism>
<dbReference type="EMBL" id="LFYT02000003">
    <property type="protein sequence ID" value="PVE43954.1"/>
    <property type="molecule type" value="Genomic_DNA"/>
</dbReference>
<protein>
    <submittedName>
        <fullName evidence="1">Uncharacterized protein</fullName>
    </submittedName>
</protein>
<accession>A0A2T7UH27</accession>
<keyword evidence="2" id="KW-1185">Reference proteome</keyword>
<evidence type="ECO:0000313" key="2">
    <source>
        <dbReference type="Proteomes" id="UP000037507"/>
    </source>
</evidence>
<dbReference type="Proteomes" id="UP000037507">
    <property type="component" value="Unassembled WGS sequence"/>
</dbReference>
<dbReference type="AlphaFoldDB" id="A0A2T7UH27"/>
<proteinExistence type="predicted"/>
<name>A0A2T7UH27_9BURK</name>
<comment type="caution">
    <text evidence="1">The sequence shown here is derived from an EMBL/GenBank/DDBJ whole genome shotgun (WGS) entry which is preliminary data.</text>
</comment>